<keyword evidence="3" id="KW-1185">Reference proteome</keyword>
<evidence type="ECO:0000313" key="3">
    <source>
        <dbReference type="Proteomes" id="UP000248410"/>
    </source>
</evidence>
<dbReference type="KEGG" id="asul:DFR86_03210"/>
<reference evidence="2 3" key="1">
    <citation type="submission" date="2018-05" db="EMBL/GenBank/DDBJ databases">
        <title>Complete Genome Sequences of Extremely Thermoacidophilic, Metal-Mobilizing Type-Strain Members of the Archaeal Family Sulfolobaceae: Acidianus brierleyi DSM-1651T, Acidianus sulfidivorans DSM-18786T, Metallosphaera hakonensis DSM-7519T, and Metallosphaera prunae DSM-10039T.</title>
        <authorList>
            <person name="Counts J.A."/>
            <person name="Kelly R.M."/>
        </authorList>
    </citation>
    <scope>NUCLEOTIDE SEQUENCE [LARGE SCALE GENOMIC DNA]</scope>
    <source>
        <strain evidence="2 3">JP7</strain>
    </source>
</reference>
<dbReference type="GO" id="GO:0005737">
    <property type="term" value="C:cytoplasm"/>
    <property type="evidence" value="ECO:0007669"/>
    <property type="project" value="TreeGrafter"/>
</dbReference>
<proteinExistence type="predicted"/>
<dbReference type="AlphaFoldDB" id="A0A2U9IKV0"/>
<dbReference type="Pfam" id="PF04981">
    <property type="entry name" value="NMD3"/>
    <property type="match status" value="1"/>
</dbReference>
<dbReference type="PANTHER" id="PTHR12746:SF2">
    <property type="entry name" value="60S RIBOSOMAL EXPORT PROTEIN NMD3"/>
    <property type="match status" value="1"/>
</dbReference>
<sequence length="234" mass="27301">MVKKFCVRCGKEDVELIDRLCYDCYLQTKNLIEIPTVITGEICKICNSEKIDRKWVRLYDNSTDAINDIILRFLGKKAKIDSNVKDYRIDLGDKWKDRNGRTFVNIIFQGRVGDKKFQITRTVELRISQEICDSCSKKRGKYYEAIIQLRGRGKLEEEKRALFESFFSNDIIDSLSDVVEGKEGVDYYFINKYAAKKLISNFKSLVKAEITESFENERIKDGKREAKLVISIRL</sequence>
<dbReference type="OrthoDB" id="15051at2157"/>
<evidence type="ECO:0000313" key="2">
    <source>
        <dbReference type="EMBL" id="AWR96659.1"/>
    </source>
</evidence>
<dbReference type="GeneID" id="36836945"/>
<dbReference type="PANTHER" id="PTHR12746">
    <property type="entry name" value="NONSENSE-MEDIATED MRNA DECAY PROTEIN 3"/>
    <property type="match status" value="1"/>
</dbReference>
<dbReference type="RefSeq" id="WP_110379549.1">
    <property type="nucleotide sequence ID" value="NZ_CP029288.2"/>
</dbReference>
<dbReference type="InterPro" id="IPR007064">
    <property type="entry name" value="Nmd3_N"/>
</dbReference>
<protein>
    <submittedName>
        <fullName evidence="2">NMD protein affecting ribosome stability and mRNA decay</fullName>
    </submittedName>
</protein>
<name>A0A2U9IKV0_9CREN</name>
<dbReference type="Proteomes" id="UP000248410">
    <property type="component" value="Chromosome"/>
</dbReference>
<dbReference type="EMBL" id="CP029288">
    <property type="protein sequence ID" value="AWR96659.1"/>
    <property type="molecule type" value="Genomic_DNA"/>
</dbReference>
<feature type="domain" description="Nmd3 N-terminal" evidence="1">
    <location>
        <begin position="6"/>
        <end position="234"/>
    </location>
</feature>
<evidence type="ECO:0000259" key="1">
    <source>
        <dbReference type="Pfam" id="PF04981"/>
    </source>
</evidence>
<organism evidence="2 3">
    <name type="scientific">Acidianus sulfidivorans JP7</name>
    <dbReference type="NCBI Taxonomy" id="619593"/>
    <lineage>
        <taxon>Archaea</taxon>
        <taxon>Thermoproteota</taxon>
        <taxon>Thermoprotei</taxon>
        <taxon>Sulfolobales</taxon>
        <taxon>Sulfolobaceae</taxon>
        <taxon>Acidianus</taxon>
    </lineage>
</organism>
<gene>
    <name evidence="2" type="ORF">DFR86_03210</name>
</gene>
<accession>A0A2U9IKV0</accession>
<dbReference type="InterPro" id="IPR039768">
    <property type="entry name" value="Nmd3"/>
</dbReference>
<dbReference type="GO" id="GO:0043023">
    <property type="term" value="F:ribosomal large subunit binding"/>
    <property type="evidence" value="ECO:0007669"/>
    <property type="project" value="InterPro"/>
</dbReference>